<name>A0ACC5XBJ1_PANGG</name>
<keyword evidence="2" id="KW-1185">Reference proteome</keyword>
<proteinExistence type="predicted"/>
<gene>
    <name evidence="1" type="ORF">PGIGA_G00087930</name>
</gene>
<dbReference type="EMBL" id="CM040470">
    <property type="protein sequence ID" value="MCI4388616.1"/>
    <property type="molecule type" value="Genomic_DNA"/>
</dbReference>
<evidence type="ECO:0000313" key="1">
    <source>
        <dbReference type="EMBL" id="MCI4388616.1"/>
    </source>
</evidence>
<organism evidence="1 2">
    <name type="scientific">Pangasianodon gigas</name>
    <name type="common">Mekong giant catfish</name>
    <name type="synonym">Pangasius gigas</name>
    <dbReference type="NCBI Taxonomy" id="30993"/>
    <lineage>
        <taxon>Eukaryota</taxon>
        <taxon>Metazoa</taxon>
        <taxon>Chordata</taxon>
        <taxon>Craniata</taxon>
        <taxon>Vertebrata</taxon>
        <taxon>Euteleostomi</taxon>
        <taxon>Actinopterygii</taxon>
        <taxon>Neopterygii</taxon>
        <taxon>Teleostei</taxon>
        <taxon>Ostariophysi</taxon>
        <taxon>Siluriformes</taxon>
        <taxon>Pangasiidae</taxon>
        <taxon>Pangasianodon</taxon>
    </lineage>
</organism>
<accession>A0ACC5XBJ1</accession>
<sequence length="309" mass="34338">MKGVSGIIGMNILNEVQSLFISAEGMEKVDKYSQRDEAQVRRVLARVEKEAGHLGPDGRIGYVKIAGKQAITIPPRCEKVLEGCCGVSPRVKSNVLVEPAAGTSLPKGLLVAHVLAKTDCGKVPVRMVNLSEKAVRIAPRSRVASVYKPKEVVTKDVLEFEEDDGVLHVKELKQDQFQADKSLLTQPPVPVEVNYEGLTPAQCERLAELLSKHRDVFSRDDQDYGYTTAVVHDIPTAEQNGGRKELTDAKASRDQHERQTERKPQTHTRVWTRRDRACESGWRGPAHCDQRDRRVPRRSAQETPSHAGA</sequence>
<evidence type="ECO:0000313" key="2">
    <source>
        <dbReference type="Proteomes" id="UP000829447"/>
    </source>
</evidence>
<dbReference type="Proteomes" id="UP000829447">
    <property type="component" value="Linkage Group LG17"/>
</dbReference>
<protein>
    <submittedName>
        <fullName evidence="1">Uncharacterized protein</fullName>
    </submittedName>
</protein>
<comment type="caution">
    <text evidence="1">The sequence shown here is derived from an EMBL/GenBank/DDBJ whole genome shotgun (WGS) entry which is preliminary data.</text>
</comment>
<reference evidence="1 2" key="1">
    <citation type="journal article" date="2022" name="bioRxiv">
        <title>An ancient truncated duplication of the anti-Mullerian hormone receptor type 2 gene is a potential conserved master sex determinant in the Pangasiidae catfish family.</title>
        <authorList>
            <person name="Wen M."/>
            <person name="Pan Q."/>
            <person name="Jouanno E."/>
            <person name="Montfort J."/>
            <person name="Zahm M."/>
            <person name="Cabau C."/>
            <person name="Klopp C."/>
            <person name="Iampietro C."/>
            <person name="Roques C."/>
            <person name="Bouchez O."/>
            <person name="Castinel A."/>
            <person name="Donnadieu C."/>
            <person name="Parrinello H."/>
            <person name="Poncet C."/>
            <person name="Belmonte E."/>
            <person name="Gautier V."/>
            <person name="Avarre J.-C."/>
            <person name="Dugue R."/>
            <person name="Gustiano R."/>
            <person name="Ha T.T.T."/>
            <person name="Campet M."/>
            <person name="Sriphairoj K."/>
            <person name="Ribolli J."/>
            <person name="de Almeida F.L."/>
            <person name="Desvignes T."/>
            <person name="Postlethwait J.H."/>
            <person name="Bucao C.F."/>
            <person name="Robinson-Rechavi M."/>
            <person name="Bobe J."/>
            <person name="Herpin A."/>
            <person name="Guiguen Y."/>
        </authorList>
    </citation>
    <scope>NUCLEOTIDE SEQUENCE [LARGE SCALE GENOMIC DNA]</scope>
    <source>
        <strain evidence="1">YG-Dec2019</strain>
    </source>
</reference>